<name>A0A0A0LVI3_CUCSA</name>
<proteinExistence type="predicted"/>
<reference evidence="1 2" key="3">
    <citation type="journal article" date="2010" name="BMC Genomics">
        <title>Transcriptome sequencing and comparative analysis of cucumber flowers with different sex types.</title>
        <authorList>
            <person name="Guo S."/>
            <person name="Zheng Y."/>
            <person name="Joung J.G."/>
            <person name="Liu S."/>
            <person name="Zhang Z."/>
            <person name="Crasta O.R."/>
            <person name="Sobral B.W."/>
            <person name="Xu Y."/>
            <person name="Huang S."/>
            <person name="Fei Z."/>
        </authorList>
    </citation>
    <scope>NUCLEOTIDE SEQUENCE [LARGE SCALE GENOMIC DNA]</scope>
    <source>
        <strain evidence="2">cv. 9930</strain>
    </source>
</reference>
<reference evidence="1 2" key="4">
    <citation type="journal article" date="2011" name="BMC Genomics">
        <title>RNA-Seq improves annotation of protein-coding genes in the cucumber genome.</title>
        <authorList>
            <person name="Li Z."/>
            <person name="Zhang Z."/>
            <person name="Yan P."/>
            <person name="Huang S."/>
            <person name="Fei Z."/>
            <person name="Lin K."/>
        </authorList>
    </citation>
    <scope>NUCLEOTIDE SEQUENCE [LARGE SCALE GENOMIC DNA]</scope>
    <source>
        <strain evidence="2">cv. 9930</strain>
    </source>
</reference>
<dbReference type="Gramene" id="KGN64842">
    <property type="protein sequence ID" value="KGN64842"/>
    <property type="gene ID" value="Csa_1G126040"/>
</dbReference>
<protein>
    <submittedName>
        <fullName evidence="1">Uncharacterized protein</fullName>
    </submittedName>
</protein>
<dbReference type="EMBL" id="CM002922">
    <property type="protein sequence ID" value="KGN64842.1"/>
    <property type="molecule type" value="Genomic_DNA"/>
</dbReference>
<keyword evidence="2" id="KW-1185">Reference proteome</keyword>
<gene>
    <name evidence="1" type="ORF">Csa_1G126040</name>
</gene>
<organism evidence="1 2">
    <name type="scientific">Cucumis sativus</name>
    <name type="common">Cucumber</name>
    <dbReference type="NCBI Taxonomy" id="3659"/>
    <lineage>
        <taxon>Eukaryota</taxon>
        <taxon>Viridiplantae</taxon>
        <taxon>Streptophyta</taxon>
        <taxon>Embryophyta</taxon>
        <taxon>Tracheophyta</taxon>
        <taxon>Spermatophyta</taxon>
        <taxon>Magnoliopsida</taxon>
        <taxon>eudicotyledons</taxon>
        <taxon>Gunneridae</taxon>
        <taxon>Pentapetalae</taxon>
        <taxon>rosids</taxon>
        <taxon>fabids</taxon>
        <taxon>Cucurbitales</taxon>
        <taxon>Cucurbitaceae</taxon>
        <taxon>Benincaseae</taxon>
        <taxon>Cucumis</taxon>
    </lineage>
</organism>
<dbReference type="AlphaFoldDB" id="A0A0A0LVI3"/>
<accession>A0A0A0LVI3</accession>
<evidence type="ECO:0000313" key="2">
    <source>
        <dbReference type="Proteomes" id="UP000029981"/>
    </source>
</evidence>
<dbReference type="Proteomes" id="UP000029981">
    <property type="component" value="Chromosome 1"/>
</dbReference>
<reference evidence="1 2" key="1">
    <citation type="journal article" date="2009" name="Nat. Genet.">
        <title>The genome of the cucumber, Cucumis sativus L.</title>
        <authorList>
            <person name="Huang S."/>
            <person name="Li R."/>
            <person name="Zhang Z."/>
            <person name="Li L."/>
            <person name="Gu X."/>
            <person name="Fan W."/>
            <person name="Lucas W.J."/>
            <person name="Wang X."/>
            <person name="Xie B."/>
            <person name="Ni P."/>
            <person name="Ren Y."/>
            <person name="Zhu H."/>
            <person name="Li J."/>
            <person name="Lin K."/>
            <person name="Jin W."/>
            <person name="Fei Z."/>
            <person name="Li G."/>
            <person name="Staub J."/>
            <person name="Kilian A."/>
            <person name="van der Vossen E.A."/>
            <person name="Wu Y."/>
            <person name="Guo J."/>
            <person name="He J."/>
            <person name="Jia Z."/>
            <person name="Ren Y."/>
            <person name="Tian G."/>
            <person name="Lu Y."/>
            <person name="Ruan J."/>
            <person name="Qian W."/>
            <person name="Wang M."/>
            <person name="Huang Q."/>
            <person name="Li B."/>
            <person name="Xuan Z."/>
            <person name="Cao J."/>
            <person name="Asan"/>
            <person name="Wu Z."/>
            <person name="Zhang J."/>
            <person name="Cai Q."/>
            <person name="Bai Y."/>
            <person name="Zhao B."/>
            <person name="Han Y."/>
            <person name="Li Y."/>
            <person name="Li X."/>
            <person name="Wang S."/>
            <person name="Shi Q."/>
            <person name="Liu S."/>
            <person name="Cho W.K."/>
            <person name="Kim J.Y."/>
            <person name="Xu Y."/>
            <person name="Heller-Uszynska K."/>
            <person name="Miao H."/>
            <person name="Cheng Z."/>
            <person name="Zhang S."/>
            <person name="Wu J."/>
            <person name="Yang Y."/>
            <person name="Kang H."/>
            <person name="Li M."/>
            <person name="Liang H."/>
            <person name="Ren X."/>
            <person name="Shi Z."/>
            <person name="Wen M."/>
            <person name="Jian M."/>
            <person name="Yang H."/>
            <person name="Zhang G."/>
            <person name="Yang Z."/>
            <person name="Chen R."/>
            <person name="Liu S."/>
            <person name="Li J."/>
            <person name="Ma L."/>
            <person name="Liu H."/>
            <person name="Zhou Y."/>
            <person name="Zhao J."/>
            <person name="Fang X."/>
            <person name="Li G."/>
            <person name="Fang L."/>
            <person name="Li Y."/>
            <person name="Liu D."/>
            <person name="Zheng H."/>
            <person name="Zhang Y."/>
            <person name="Qin N."/>
            <person name="Li Z."/>
            <person name="Yang G."/>
            <person name="Yang S."/>
            <person name="Bolund L."/>
            <person name="Kristiansen K."/>
            <person name="Zheng H."/>
            <person name="Li S."/>
            <person name="Zhang X."/>
            <person name="Yang H."/>
            <person name="Wang J."/>
            <person name="Sun R."/>
            <person name="Zhang B."/>
            <person name="Jiang S."/>
            <person name="Wang J."/>
            <person name="Du Y."/>
            <person name="Li S."/>
        </authorList>
    </citation>
    <scope>NUCLEOTIDE SEQUENCE [LARGE SCALE GENOMIC DNA]</scope>
    <source>
        <strain evidence="2">cv. 9930</strain>
    </source>
</reference>
<evidence type="ECO:0000313" key="1">
    <source>
        <dbReference type="EMBL" id="KGN64842.1"/>
    </source>
</evidence>
<sequence length="72" mass="8215">MWNEVMSVVTVDMKRQTALQTLSDIRILFGNPLEDAGLVIFGLLNERYAQCFDVHKLFFCGISNPVDDNAFF</sequence>
<reference evidence="1 2" key="2">
    <citation type="journal article" date="2009" name="PLoS ONE">
        <title>An integrated genetic and cytogenetic map of the cucumber genome.</title>
        <authorList>
            <person name="Ren Y."/>
            <person name="Zhang Z."/>
            <person name="Liu J."/>
            <person name="Staub J.E."/>
            <person name="Han Y."/>
            <person name="Cheng Z."/>
            <person name="Li X."/>
            <person name="Lu J."/>
            <person name="Miao H."/>
            <person name="Kang H."/>
            <person name="Xie B."/>
            <person name="Gu X."/>
            <person name="Wang X."/>
            <person name="Du Y."/>
            <person name="Jin W."/>
            <person name="Huang S."/>
        </authorList>
    </citation>
    <scope>NUCLEOTIDE SEQUENCE [LARGE SCALE GENOMIC DNA]</scope>
    <source>
        <strain evidence="2">cv. 9930</strain>
    </source>
</reference>